<dbReference type="SUPFAM" id="SSF53649">
    <property type="entry name" value="Alkaline phosphatase-like"/>
    <property type="match status" value="1"/>
</dbReference>
<organism evidence="1 2">
    <name type="scientific">Stieleria marina</name>
    <dbReference type="NCBI Taxonomy" id="1930275"/>
    <lineage>
        <taxon>Bacteria</taxon>
        <taxon>Pseudomonadati</taxon>
        <taxon>Planctomycetota</taxon>
        <taxon>Planctomycetia</taxon>
        <taxon>Pirellulales</taxon>
        <taxon>Pirellulaceae</taxon>
        <taxon>Stieleria</taxon>
    </lineage>
</organism>
<evidence type="ECO:0000313" key="2">
    <source>
        <dbReference type="Proteomes" id="UP000319817"/>
    </source>
</evidence>
<keyword evidence="2" id="KW-1185">Reference proteome</keyword>
<dbReference type="AlphaFoldDB" id="A0A517NU59"/>
<dbReference type="PROSITE" id="PS51318">
    <property type="entry name" value="TAT"/>
    <property type="match status" value="1"/>
</dbReference>
<dbReference type="InterPro" id="IPR010869">
    <property type="entry name" value="DUF1501"/>
</dbReference>
<dbReference type="InterPro" id="IPR017850">
    <property type="entry name" value="Alkaline_phosphatase_core_sf"/>
</dbReference>
<sequence>MTNPENISEKGRRLLDRRGFLGTAGLSTTGLALASLLDSDGLLASDAVTTSGKSPLRPDVDANDPYAPRKPHFDMPAKQVLVIYCPGAVSHVDTFDYKPDLYKLDGKKPPGIPAVTFEGPTGNIAKPFWDFKPRGQTGKMVSDLLPHLADQVDDFCFIHSMNTSTSAHPQGENFMNTGFTMEGFPSFGSWVTYALGTENQELPAFVAINDPRGLARSGKNNFGNGFLPAAFQGTDFTAKNPPNNLHRPERLSPSDDRGTVELLKRLNAKHLAQFPGDANLAGRIASYELAGKMQTSVPDVMDLAGESAATLKSYGVEGGSELRGHYARNCILARRLLEKGVRIVQLFNGSDPAGGNGITNWDSHSNIATTHAMQAEIMDQPTAALIADLKQRGMLEHTLVVWATEFGRMPFLQANGTGRDHNPDAFTCFMTGAGVKKGFSYGESDEFGFKSVANETSVYDFNATLLHLMGLDHERLTYYHNGLERRLTNVHGEVVKDVLA</sequence>
<dbReference type="RefSeq" id="WP_145418357.1">
    <property type="nucleotide sequence ID" value="NZ_CP036526.1"/>
</dbReference>
<accession>A0A517NU59</accession>
<dbReference type="InterPro" id="IPR006311">
    <property type="entry name" value="TAT_signal"/>
</dbReference>
<evidence type="ECO:0000313" key="1">
    <source>
        <dbReference type="EMBL" id="QDT10650.1"/>
    </source>
</evidence>
<gene>
    <name evidence="1" type="ORF">K239x_26070</name>
</gene>
<dbReference type="PANTHER" id="PTHR43737">
    <property type="entry name" value="BLL7424 PROTEIN"/>
    <property type="match status" value="1"/>
</dbReference>
<protein>
    <recommendedName>
        <fullName evidence="3">Sulfatase</fullName>
    </recommendedName>
</protein>
<dbReference type="Pfam" id="PF07394">
    <property type="entry name" value="DUF1501"/>
    <property type="match status" value="1"/>
</dbReference>
<name>A0A517NU59_9BACT</name>
<evidence type="ECO:0008006" key="3">
    <source>
        <dbReference type="Google" id="ProtNLM"/>
    </source>
</evidence>
<dbReference type="OrthoDB" id="127333at2"/>
<dbReference type="PANTHER" id="PTHR43737:SF1">
    <property type="entry name" value="DUF1501 DOMAIN-CONTAINING PROTEIN"/>
    <property type="match status" value="1"/>
</dbReference>
<proteinExistence type="predicted"/>
<dbReference type="EMBL" id="CP036526">
    <property type="protein sequence ID" value="QDT10650.1"/>
    <property type="molecule type" value="Genomic_DNA"/>
</dbReference>
<reference evidence="1 2" key="1">
    <citation type="submission" date="2019-02" db="EMBL/GenBank/DDBJ databases">
        <title>Deep-cultivation of Planctomycetes and their phenomic and genomic characterization uncovers novel biology.</title>
        <authorList>
            <person name="Wiegand S."/>
            <person name="Jogler M."/>
            <person name="Boedeker C."/>
            <person name="Pinto D."/>
            <person name="Vollmers J."/>
            <person name="Rivas-Marin E."/>
            <person name="Kohn T."/>
            <person name="Peeters S.H."/>
            <person name="Heuer A."/>
            <person name="Rast P."/>
            <person name="Oberbeckmann S."/>
            <person name="Bunk B."/>
            <person name="Jeske O."/>
            <person name="Meyerdierks A."/>
            <person name="Storesund J.E."/>
            <person name="Kallscheuer N."/>
            <person name="Luecker S."/>
            <person name="Lage O.M."/>
            <person name="Pohl T."/>
            <person name="Merkel B.J."/>
            <person name="Hornburger P."/>
            <person name="Mueller R.-W."/>
            <person name="Bruemmer F."/>
            <person name="Labrenz M."/>
            <person name="Spormann A.M."/>
            <person name="Op den Camp H."/>
            <person name="Overmann J."/>
            <person name="Amann R."/>
            <person name="Jetten M.S.M."/>
            <person name="Mascher T."/>
            <person name="Medema M.H."/>
            <person name="Devos D.P."/>
            <person name="Kaster A.-K."/>
            <person name="Ovreas L."/>
            <person name="Rohde M."/>
            <person name="Galperin M.Y."/>
            <person name="Jogler C."/>
        </authorList>
    </citation>
    <scope>NUCLEOTIDE SEQUENCE [LARGE SCALE GENOMIC DNA]</scope>
    <source>
        <strain evidence="1 2">K23_9</strain>
    </source>
</reference>
<dbReference type="Proteomes" id="UP000319817">
    <property type="component" value="Chromosome"/>
</dbReference>